<gene>
    <name evidence="7" type="ORF">ACFQZS_10200</name>
</gene>
<feature type="transmembrane region" description="Helical" evidence="6">
    <location>
        <begin position="432"/>
        <end position="451"/>
    </location>
</feature>
<evidence type="ECO:0000313" key="8">
    <source>
        <dbReference type="Proteomes" id="UP001596958"/>
    </source>
</evidence>
<feature type="transmembrane region" description="Helical" evidence="6">
    <location>
        <begin position="261"/>
        <end position="280"/>
    </location>
</feature>
<evidence type="ECO:0000256" key="2">
    <source>
        <dbReference type="ARBA" id="ARBA00022475"/>
    </source>
</evidence>
<name>A0ABW2Z1D8_9SPHI</name>
<feature type="transmembrane region" description="Helical" evidence="6">
    <location>
        <begin position="160"/>
        <end position="177"/>
    </location>
</feature>
<protein>
    <submittedName>
        <fullName evidence="7">Polysaccharide biosynthesis C-terminal domain-containing protein</fullName>
    </submittedName>
</protein>
<comment type="caution">
    <text evidence="7">The sequence shown here is derived from an EMBL/GenBank/DDBJ whole genome shotgun (WGS) entry which is preliminary data.</text>
</comment>
<feature type="transmembrane region" description="Helical" evidence="6">
    <location>
        <begin position="457"/>
        <end position="478"/>
    </location>
</feature>
<evidence type="ECO:0000256" key="6">
    <source>
        <dbReference type="SAM" id="Phobius"/>
    </source>
</evidence>
<keyword evidence="3 6" id="KW-0812">Transmembrane</keyword>
<dbReference type="PANTHER" id="PTHR30250:SF11">
    <property type="entry name" value="O-ANTIGEN TRANSPORTER-RELATED"/>
    <property type="match status" value="1"/>
</dbReference>
<feature type="transmembrane region" description="Helical" evidence="6">
    <location>
        <begin position="12"/>
        <end position="34"/>
    </location>
</feature>
<dbReference type="Proteomes" id="UP001596958">
    <property type="component" value="Unassembled WGS sequence"/>
</dbReference>
<feature type="transmembrane region" description="Helical" evidence="6">
    <location>
        <begin position="183"/>
        <end position="203"/>
    </location>
</feature>
<feature type="transmembrane region" description="Helical" evidence="6">
    <location>
        <begin position="124"/>
        <end position="140"/>
    </location>
</feature>
<evidence type="ECO:0000256" key="4">
    <source>
        <dbReference type="ARBA" id="ARBA00022989"/>
    </source>
</evidence>
<keyword evidence="2" id="KW-1003">Cell membrane</keyword>
<keyword evidence="5 6" id="KW-0472">Membrane</keyword>
<dbReference type="PANTHER" id="PTHR30250">
    <property type="entry name" value="PST FAMILY PREDICTED COLANIC ACID TRANSPORTER"/>
    <property type="match status" value="1"/>
</dbReference>
<feature type="transmembrane region" description="Helical" evidence="6">
    <location>
        <begin position="373"/>
        <end position="393"/>
    </location>
</feature>
<sequence length="497" mass="55991">MGIVKAQAYKNTIVSYAGMVIAYVNTVLLFPSVFQKSSSEYGFYNLIISVSVLYSLVASMGIPSILAKYFPFYRTDDKLHTGFMHWSAILSIGGFLAATCLYVLFRPLIVSAYIDESPLFIEYYYWLIPLSLFVVAFNYLEMTGRIIYQTIYSNVLQNVVLRLLTSAFLVMIIFRLINFQQFILLYIAANGVISLLLLISIAASGKFSYKATDYRFKGIKQREVIRFGLFTLLSSAVYVSLQKIDVLMLTSMAGEAEQGIYSWYFNIAIIITVPAQALSRTTYAIVADSWKSNNLTNIAEVYYKTSIVQMAIGALLFIGVIVNRENLYALVRNPEFTDPKYFSLFIVIGLGFMVDITGGLNTYIISTSHKYRLVTLMVAVASAICIGLNYLLIPTYGGMGAALAYLISMGALNFITWFYIKYRFKMQPFGYKHLWVIMISAISLAAGYYLWRMPNLFLDIAVRSGVTAACYGLLTYLFKISPDINEKVDKTLALIKK</sequence>
<keyword evidence="8" id="KW-1185">Reference proteome</keyword>
<evidence type="ECO:0000313" key="7">
    <source>
        <dbReference type="EMBL" id="MFD0750515.1"/>
    </source>
</evidence>
<reference evidence="8" key="1">
    <citation type="journal article" date="2019" name="Int. J. Syst. Evol. Microbiol.">
        <title>The Global Catalogue of Microorganisms (GCM) 10K type strain sequencing project: providing services to taxonomists for standard genome sequencing and annotation.</title>
        <authorList>
            <consortium name="The Broad Institute Genomics Platform"/>
            <consortium name="The Broad Institute Genome Sequencing Center for Infectious Disease"/>
            <person name="Wu L."/>
            <person name="Ma J."/>
        </authorList>
    </citation>
    <scope>NUCLEOTIDE SEQUENCE [LARGE SCALE GENOMIC DNA]</scope>
    <source>
        <strain evidence="8">CCUG 63418</strain>
    </source>
</reference>
<dbReference type="RefSeq" id="WP_377099850.1">
    <property type="nucleotide sequence ID" value="NZ_JBHTHU010000006.1"/>
</dbReference>
<evidence type="ECO:0000256" key="1">
    <source>
        <dbReference type="ARBA" id="ARBA00004651"/>
    </source>
</evidence>
<proteinExistence type="predicted"/>
<feature type="transmembrane region" description="Helical" evidence="6">
    <location>
        <begin position="301"/>
        <end position="321"/>
    </location>
</feature>
<comment type="subcellular location">
    <subcellularLocation>
        <location evidence="1">Cell membrane</location>
        <topology evidence="1">Multi-pass membrane protein</topology>
    </subcellularLocation>
</comment>
<feature type="transmembrane region" description="Helical" evidence="6">
    <location>
        <begin position="83"/>
        <end position="104"/>
    </location>
</feature>
<evidence type="ECO:0000256" key="3">
    <source>
        <dbReference type="ARBA" id="ARBA00022692"/>
    </source>
</evidence>
<keyword evidence="4 6" id="KW-1133">Transmembrane helix</keyword>
<accession>A0ABW2Z1D8</accession>
<dbReference type="InterPro" id="IPR050833">
    <property type="entry name" value="Poly_Biosynth_Transport"/>
</dbReference>
<feature type="transmembrane region" description="Helical" evidence="6">
    <location>
        <begin position="224"/>
        <end position="241"/>
    </location>
</feature>
<evidence type="ECO:0000256" key="5">
    <source>
        <dbReference type="ARBA" id="ARBA00023136"/>
    </source>
</evidence>
<organism evidence="7 8">
    <name type="scientific">Mucilaginibacter calamicampi</name>
    <dbReference type="NCBI Taxonomy" id="1302352"/>
    <lineage>
        <taxon>Bacteria</taxon>
        <taxon>Pseudomonadati</taxon>
        <taxon>Bacteroidota</taxon>
        <taxon>Sphingobacteriia</taxon>
        <taxon>Sphingobacteriales</taxon>
        <taxon>Sphingobacteriaceae</taxon>
        <taxon>Mucilaginibacter</taxon>
    </lineage>
</organism>
<feature type="transmembrane region" description="Helical" evidence="6">
    <location>
        <begin position="341"/>
        <end position="361"/>
    </location>
</feature>
<feature type="transmembrane region" description="Helical" evidence="6">
    <location>
        <begin position="46"/>
        <end position="71"/>
    </location>
</feature>
<dbReference type="EMBL" id="JBHTHU010000006">
    <property type="protein sequence ID" value="MFD0750515.1"/>
    <property type="molecule type" value="Genomic_DNA"/>
</dbReference>
<feature type="transmembrane region" description="Helical" evidence="6">
    <location>
        <begin position="399"/>
        <end position="420"/>
    </location>
</feature>